<keyword evidence="5 6" id="KW-0539">Nucleus</keyword>
<feature type="region of interest" description="Disordered" evidence="7">
    <location>
        <begin position="119"/>
        <end position="171"/>
    </location>
</feature>
<reference evidence="10" key="1">
    <citation type="submission" date="2016-04" db="EMBL/GenBank/DDBJ databases">
        <title>Cephalotus genome sequencing.</title>
        <authorList>
            <person name="Fukushima K."/>
            <person name="Hasebe M."/>
            <person name="Fang X."/>
        </authorList>
    </citation>
    <scope>NUCLEOTIDE SEQUENCE [LARGE SCALE GENOMIC DNA]</scope>
    <source>
        <strain evidence="10">cv. St1</strain>
    </source>
</reference>
<evidence type="ECO:0000313" key="9">
    <source>
        <dbReference type="EMBL" id="GAV74360.1"/>
    </source>
</evidence>
<accession>A0A1Q3C284</accession>
<evidence type="ECO:0000256" key="1">
    <source>
        <dbReference type="ARBA" id="ARBA00004123"/>
    </source>
</evidence>
<name>A0A1Q3C284_CEPFO</name>
<keyword evidence="4 6" id="KW-0238">DNA-binding</keyword>
<comment type="similarity">
    <text evidence="6">Belongs to the histone H1/H5 family.</text>
</comment>
<dbReference type="GO" id="GO:0031492">
    <property type="term" value="F:nucleosomal DNA binding"/>
    <property type="evidence" value="ECO:0007669"/>
    <property type="project" value="TreeGrafter"/>
</dbReference>
<dbReference type="OrthoDB" id="1110759at2759"/>
<dbReference type="InterPro" id="IPR036390">
    <property type="entry name" value="WH_DNA-bd_sf"/>
</dbReference>
<evidence type="ECO:0000256" key="3">
    <source>
        <dbReference type="ARBA" id="ARBA00022454"/>
    </source>
</evidence>
<dbReference type="CDD" id="cd00073">
    <property type="entry name" value="H15"/>
    <property type="match status" value="1"/>
</dbReference>
<gene>
    <name evidence="9" type="ORF">CFOL_v3_17840</name>
</gene>
<dbReference type="GO" id="GO:0005634">
    <property type="term" value="C:nucleus"/>
    <property type="evidence" value="ECO:0007669"/>
    <property type="project" value="UniProtKB-SubCell"/>
</dbReference>
<dbReference type="SMART" id="SM00526">
    <property type="entry name" value="H15"/>
    <property type="match status" value="1"/>
</dbReference>
<evidence type="ECO:0000256" key="4">
    <source>
        <dbReference type="ARBA" id="ARBA00023125"/>
    </source>
</evidence>
<comment type="subcellular location">
    <subcellularLocation>
        <location evidence="2">Chromosome</location>
    </subcellularLocation>
    <subcellularLocation>
        <location evidence="1 6">Nucleus</location>
    </subcellularLocation>
</comment>
<keyword evidence="3 6" id="KW-0158">Chromosome</keyword>
<dbReference type="InterPro" id="IPR005819">
    <property type="entry name" value="H1/H5"/>
</dbReference>
<keyword evidence="10" id="KW-1185">Reference proteome</keyword>
<comment type="caution">
    <text evidence="9">The sequence shown here is derived from an EMBL/GenBank/DDBJ whole genome shotgun (WGS) entry which is preliminary data.</text>
</comment>
<dbReference type="InterPro" id="IPR036388">
    <property type="entry name" value="WH-like_DNA-bd_sf"/>
</dbReference>
<dbReference type="InParanoid" id="A0A1Q3C284"/>
<dbReference type="PROSITE" id="PS51504">
    <property type="entry name" value="H15"/>
    <property type="match status" value="1"/>
</dbReference>
<dbReference type="InterPro" id="IPR005818">
    <property type="entry name" value="Histone_H1/H5_H15"/>
</dbReference>
<dbReference type="AlphaFoldDB" id="A0A1Q3C284"/>
<feature type="region of interest" description="Disordered" evidence="7">
    <location>
        <begin position="1"/>
        <end position="51"/>
    </location>
</feature>
<dbReference type="GO" id="GO:0030527">
    <property type="term" value="F:structural constituent of chromatin"/>
    <property type="evidence" value="ECO:0007669"/>
    <property type="project" value="InterPro"/>
</dbReference>
<dbReference type="Pfam" id="PF00538">
    <property type="entry name" value="Linker_histone"/>
    <property type="match status" value="1"/>
</dbReference>
<feature type="compositionally biased region" description="Basic residues" evidence="7">
    <location>
        <begin position="158"/>
        <end position="171"/>
    </location>
</feature>
<dbReference type="GO" id="GO:0000786">
    <property type="term" value="C:nucleosome"/>
    <property type="evidence" value="ECO:0007669"/>
    <property type="project" value="InterPro"/>
</dbReference>
<feature type="compositionally biased region" description="Basic and acidic residues" evidence="7">
    <location>
        <begin position="18"/>
        <end position="39"/>
    </location>
</feature>
<evidence type="ECO:0000259" key="8">
    <source>
        <dbReference type="PROSITE" id="PS51504"/>
    </source>
</evidence>
<feature type="domain" description="H15" evidence="8">
    <location>
        <begin position="49"/>
        <end position="119"/>
    </location>
</feature>
<evidence type="ECO:0000256" key="5">
    <source>
        <dbReference type="ARBA" id="ARBA00023242"/>
    </source>
</evidence>
<dbReference type="PANTHER" id="PTHR11467:SF36">
    <property type="entry name" value="HISTONE 24-RELATED"/>
    <property type="match status" value="1"/>
</dbReference>
<proteinExistence type="inferred from homology"/>
<evidence type="ECO:0000256" key="7">
    <source>
        <dbReference type="SAM" id="MobiDB-lite"/>
    </source>
</evidence>
<protein>
    <submittedName>
        <fullName evidence="9">Linker_histone domain-containing protein</fullName>
    </submittedName>
</protein>
<dbReference type="GO" id="GO:0045910">
    <property type="term" value="P:negative regulation of DNA recombination"/>
    <property type="evidence" value="ECO:0007669"/>
    <property type="project" value="TreeGrafter"/>
</dbReference>
<dbReference type="PRINTS" id="PR00624">
    <property type="entry name" value="HISTONEH5"/>
</dbReference>
<dbReference type="EMBL" id="BDDD01001224">
    <property type="protein sequence ID" value="GAV74360.1"/>
    <property type="molecule type" value="Genomic_DNA"/>
</dbReference>
<dbReference type="Proteomes" id="UP000187406">
    <property type="component" value="Unassembled WGS sequence"/>
</dbReference>
<organism evidence="9 10">
    <name type="scientific">Cephalotus follicularis</name>
    <name type="common">Albany pitcher plant</name>
    <dbReference type="NCBI Taxonomy" id="3775"/>
    <lineage>
        <taxon>Eukaryota</taxon>
        <taxon>Viridiplantae</taxon>
        <taxon>Streptophyta</taxon>
        <taxon>Embryophyta</taxon>
        <taxon>Tracheophyta</taxon>
        <taxon>Spermatophyta</taxon>
        <taxon>Magnoliopsida</taxon>
        <taxon>eudicotyledons</taxon>
        <taxon>Gunneridae</taxon>
        <taxon>Pentapetalae</taxon>
        <taxon>rosids</taxon>
        <taxon>fabids</taxon>
        <taxon>Oxalidales</taxon>
        <taxon>Cephalotaceae</taxon>
        <taxon>Cephalotus</taxon>
    </lineage>
</organism>
<evidence type="ECO:0000313" key="10">
    <source>
        <dbReference type="Proteomes" id="UP000187406"/>
    </source>
</evidence>
<dbReference type="STRING" id="3775.A0A1Q3C284"/>
<dbReference type="PANTHER" id="PTHR11467">
    <property type="entry name" value="HISTONE H1"/>
    <property type="match status" value="1"/>
</dbReference>
<evidence type="ECO:0000256" key="2">
    <source>
        <dbReference type="ARBA" id="ARBA00004286"/>
    </source>
</evidence>
<dbReference type="Gene3D" id="1.10.10.10">
    <property type="entry name" value="Winged helix-like DNA-binding domain superfamily/Winged helix DNA-binding domain"/>
    <property type="match status" value="1"/>
</dbReference>
<dbReference type="GO" id="GO:0006334">
    <property type="term" value="P:nucleosome assembly"/>
    <property type="evidence" value="ECO:0007669"/>
    <property type="project" value="InterPro"/>
</dbReference>
<dbReference type="FunCoup" id="A0A1Q3C284">
    <property type="interactions" value="2"/>
</dbReference>
<dbReference type="GO" id="GO:0030261">
    <property type="term" value="P:chromosome condensation"/>
    <property type="evidence" value="ECO:0007669"/>
    <property type="project" value="TreeGrafter"/>
</dbReference>
<dbReference type="GO" id="GO:0003690">
    <property type="term" value="F:double-stranded DNA binding"/>
    <property type="evidence" value="ECO:0007669"/>
    <property type="project" value="TreeGrafter"/>
</dbReference>
<sequence length="171" mass="18865">MVTVESELLAVDPSAAAEEPKLTEKPVEEKKNPNKAPKEKKLKNPKTATHPPYFQMIKEALLAINEKNGSSPYAIAKYMEENHKAILPVNFKKMLGLQLKNSAARGKLIKIKASYKLSEVTKKDKGATRPTTRSKKPEPKKRVGAKKAKKSAPATKPKQLKSIRKAKKAAA</sequence>
<evidence type="ECO:0000256" key="6">
    <source>
        <dbReference type="RuleBase" id="RU003894"/>
    </source>
</evidence>
<dbReference type="SUPFAM" id="SSF46785">
    <property type="entry name" value="Winged helix' DNA-binding domain"/>
    <property type="match status" value="1"/>
</dbReference>